<evidence type="ECO:0000256" key="7">
    <source>
        <dbReference type="ARBA" id="ARBA00023211"/>
    </source>
</evidence>
<dbReference type="InterPro" id="IPR003810">
    <property type="entry name" value="Mntp/YtaF"/>
</dbReference>
<evidence type="ECO:0000256" key="1">
    <source>
        <dbReference type="ARBA" id="ARBA00022448"/>
    </source>
</evidence>
<keyword evidence="3 8" id="KW-0812">Transmembrane</keyword>
<organism evidence="10 11">
    <name type="scientific">Roseomonas elaeocarpi</name>
    <dbReference type="NCBI Taxonomy" id="907779"/>
    <lineage>
        <taxon>Bacteria</taxon>
        <taxon>Pseudomonadati</taxon>
        <taxon>Pseudomonadota</taxon>
        <taxon>Alphaproteobacteria</taxon>
        <taxon>Acetobacterales</taxon>
        <taxon>Roseomonadaceae</taxon>
        <taxon>Roseomonas</taxon>
    </lineage>
</organism>
<comment type="similarity">
    <text evidence="8">Belongs to the MntP (TC 9.B.29) family.</text>
</comment>
<gene>
    <name evidence="8" type="primary">mntP</name>
    <name evidence="10" type="ORF">ACFFGY_14265</name>
</gene>
<dbReference type="Proteomes" id="UP001589865">
    <property type="component" value="Unassembled WGS sequence"/>
</dbReference>
<keyword evidence="9" id="KW-0732">Signal</keyword>
<evidence type="ECO:0000256" key="4">
    <source>
        <dbReference type="ARBA" id="ARBA00022989"/>
    </source>
</evidence>
<evidence type="ECO:0000256" key="8">
    <source>
        <dbReference type="HAMAP-Rule" id="MF_01521"/>
    </source>
</evidence>
<feature type="transmembrane region" description="Helical" evidence="8">
    <location>
        <begin position="107"/>
        <end position="127"/>
    </location>
</feature>
<keyword evidence="2 8" id="KW-1003">Cell membrane</keyword>
<feature type="signal peptide" evidence="9">
    <location>
        <begin position="1"/>
        <end position="19"/>
    </location>
</feature>
<keyword evidence="4 8" id="KW-1133">Transmembrane helix</keyword>
<dbReference type="Pfam" id="PF02659">
    <property type="entry name" value="Mntp"/>
    <property type="match status" value="1"/>
</dbReference>
<dbReference type="RefSeq" id="WP_377045160.1">
    <property type="nucleotide sequence ID" value="NZ_JBHLUN010000009.1"/>
</dbReference>
<comment type="caution">
    <text evidence="10">The sequence shown here is derived from an EMBL/GenBank/DDBJ whole genome shotgun (WGS) entry which is preliminary data.</text>
</comment>
<keyword evidence="7 8" id="KW-0464">Manganese</keyword>
<evidence type="ECO:0000256" key="6">
    <source>
        <dbReference type="ARBA" id="ARBA00023136"/>
    </source>
</evidence>
<evidence type="ECO:0000256" key="5">
    <source>
        <dbReference type="ARBA" id="ARBA00023065"/>
    </source>
</evidence>
<feature type="transmembrane region" description="Helical" evidence="8">
    <location>
        <begin position="53"/>
        <end position="86"/>
    </location>
</feature>
<keyword evidence="5 8" id="KW-0406">Ion transport</keyword>
<comment type="function">
    <text evidence="8">Probably functions as a manganese efflux pump.</text>
</comment>
<evidence type="ECO:0000256" key="9">
    <source>
        <dbReference type="SAM" id="SignalP"/>
    </source>
</evidence>
<evidence type="ECO:0000256" key="3">
    <source>
        <dbReference type="ARBA" id="ARBA00022692"/>
    </source>
</evidence>
<keyword evidence="1 8" id="KW-0813">Transport</keyword>
<feature type="chain" id="PRO_5045612398" description="Putative manganese efflux pump MntP" evidence="9">
    <location>
        <begin position="20"/>
        <end position="190"/>
    </location>
</feature>
<comment type="caution">
    <text evidence="8">Lacks conserved residue(s) required for the propagation of feature annotation.</text>
</comment>
<dbReference type="PANTHER" id="PTHR35529">
    <property type="entry name" value="MANGANESE EFFLUX PUMP MNTP-RELATED"/>
    <property type="match status" value="1"/>
</dbReference>
<feature type="transmembrane region" description="Helical" evidence="8">
    <location>
        <begin position="133"/>
        <end position="154"/>
    </location>
</feature>
<comment type="subcellular location">
    <subcellularLocation>
        <location evidence="8">Cell membrane</location>
        <topology evidence="8">Multi-pass membrane protein</topology>
    </subcellularLocation>
</comment>
<keyword evidence="11" id="KW-1185">Reference proteome</keyword>
<evidence type="ECO:0000313" key="10">
    <source>
        <dbReference type="EMBL" id="MFC0409416.1"/>
    </source>
</evidence>
<dbReference type="EMBL" id="JBHLUN010000009">
    <property type="protein sequence ID" value="MFC0409416.1"/>
    <property type="molecule type" value="Genomic_DNA"/>
</dbReference>
<reference evidence="10 11" key="1">
    <citation type="submission" date="2024-09" db="EMBL/GenBank/DDBJ databases">
        <authorList>
            <person name="Sun Q."/>
            <person name="Mori K."/>
        </authorList>
    </citation>
    <scope>NUCLEOTIDE SEQUENCE [LARGE SCALE GENOMIC DNA]</scope>
    <source>
        <strain evidence="10 11">TBRC 5777</strain>
    </source>
</reference>
<accession>A0ABV6JUK4</accession>
<dbReference type="InterPro" id="IPR022929">
    <property type="entry name" value="Put_MntP"/>
</dbReference>
<protein>
    <recommendedName>
        <fullName evidence="8">Putative manganese efflux pump MntP</fullName>
    </recommendedName>
</protein>
<proteinExistence type="inferred from homology"/>
<dbReference type="HAMAP" id="MF_01521">
    <property type="entry name" value="MntP_pump"/>
    <property type="match status" value="1"/>
</dbReference>
<keyword evidence="6 8" id="KW-0472">Membrane</keyword>
<name>A0ABV6JUK4_9PROT</name>
<sequence>MSPIAIALLSLSMSADAFAASLAKGAALDRPRWREVFRTGVVFGTVEAITPLLGWLAGFAASAVIAAVDHWIAFALLAVIGGRMVLGALRPKADTEAARPRRHGLGVLLATAVGTSLDAMAVGVSLVFLDVNIAVVAGAIGLATCAMAMVGMVVGRHVGGRCGRWAEGLGGLFLVGLGSKILVEHLFLNG</sequence>
<dbReference type="PANTHER" id="PTHR35529:SF1">
    <property type="entry name" value="MANGANESE EFFLUX PUMP MNTP-RELATED"/>
    <property type="match status" value="1"/>
</dbReference>
<evidence type="ECO:0000313" key="11">
    <source>
        <dbReference type="Proteomes" id="UP001589865"/>
    </source>
</evidence>
<evidence type="ECO:0000256" key="2">
    <source>
        <dbReference type="ARBA" id="ARBA00022475"/>
    </source>
</evidence>